<feature type="region of interest" description="Disordered" evidence="1">
    <location>
        <begin position="1"/>
        <end position="21"/>
    </location>
</feature>
<reference evidence="4" key="1">
    <citation type="journal article" date="2019" name="Int. J. Syst. Evol. Microbiol.">
        <title>The Global Catalogue of Microorganisms (GCM) 10K type strain sequencing project: providing services to taxonomists for standard genome sequencing and annotation.</title>
        <authorList>
            <consortium name="The Broad Institute Genomics Platform"/>
            <consortium name="The Broad Institute Genome Sequencing Center for Infectious Disease"/>
            <person name="Wu L."/>
            <person name="Ma J."/>
        </authorList>
    </citation>
    <scope>NUCLEOTIDE SEQUENCE [LARGE SCALE GENOMIC DNA]</scope>
    <source>
        <strain evidence="4">KCTC 42473</strain>
    </source>
</reference>
<gene>
    <name evidence="3" type="ORF">ACFOM8_02090</name>
</gene>
<dbReference type="SUPFAM" id="SSF48295">
    <property type="entry name" value="TrpR-like"/>
    <property type="match status" value="1"/>
</dbReference>
<evidence type="ECO:0000259" key="2">
    <source>
        <dbReference type="SMART" id="SM00760"/>
    </source>
</evidence>
<accession>A0ABV7TZM2</accession>
<evidence type="ECO:0000313" key="3">
    <source>
        <dbReference type="EMBL" id="MFC3628231.1"/>
    </source>
</evidence>
<dbReference type="SMART" id="SM00760">
    <property type="entry name" value="Bac_DnaA_C"/>
    <property type="match status" value="1"/>
</dbReference>
<dbReference type="InterPro" id="IPR010921">
    <property type="entry name" value="Trp_repressor/repl_initiator"/>
</dbReference>
<keyword evidence="4" id="KW-1185">Reference proteome</keyword>
<sequence length="100" mass="11180">MTVQSHSFMTDADKLAADRMNNPRATVRAIAQEVCEWTGHSLAAVMGPSRLAHDCRVRELVCYIAHRNGMSTPQIGRALHRDHSSIVSAIQNERRRRGEA</sequence>
<evidence type="ECO:0000313" key="4">
    <source>
        <dbReference type="Proteomes" id="UP001595539"/>
    </source>
</evidence>
<comment type="caution">
    <text evidence="3">The sequence shown here is derived from an EMBL/GenBank/DDBJ whole genome shotgun (WGS) entry which is preliminary data.</text>
</comment>
<organism evidence="3 4">
    <name type="scientific">Paracoccus angustae</name>
    <dbReference type="NCBI Taxonomy" id="1671480"/>
    <lineage>
        <taxon>Bacteria</taxon>
        <taxon>Pseudomonadati</taxon>
        <taxon>Pseudomonadota</taxon>
        <taxon>Alphaproteobacteria</taxon>
        <taxon>Rhodobacterales</taxon>
        <taxon>Paracoccaceae</taxon>
        <taxon>Paracoccus</taxon>
    </lineage>
</organism>
<protein>
    <submittedName>
        <fullName evidence="3">Helix-turn-helix domain-containing protein</fullName>
    </submittedName>
</protein>
<dbReference type="Proteomes" id="UP001595539">
    <property type="component" value="Unassembled WGS sequence"/>
</dbReference>
<evidence type="ECO:0000256" key="1">
    <source>
        <dbReference type="SAM" id="MobiDB-lite"/>
    </source>
</evidence>
<dbReference type="RefSeq" id="WP_377758850.1">
    <property type="nucleotide sequence ID" value="NZ_JBHRXY010000001.1"/>
</dbReference>
<dbReference type="Pfam" id="PF08299">
    <property type="entry name" value="Bac_DnaA_C"/>
    <property type="match status" value="1"/>
</dbReference>
<dbReference type="InterPro" id="IPR013159">
    <property type="entry name" value="DnaA_C"/>
</dbReference>
<name>A0ABV7TZM2_9RHOB</name>
<dbReference type="Gene3D" id="1.10.1750.10">
    <property type="match status" value="1"/>
</dbReference>
<feature type="domain" description="Chromosomal replication initiator DnaA C-terminal" evidence="2">
    <location>
        <begin position="26"/>
        <end position="93"/>
    </location>
</feature>
<proteinExistence type="predicted"/>
<dbReference type="EMBL" id="JBHRXY010000001">
    <property type="protein sequence ID" value="MFC3628231.1"/>
    <property type="molecule type" value="Genomic_DNA"/>
</dbReference>